<comment type="caution">
    <text evidence="6">The sequence shown here is derived from an EMBL/GenBank/DDBJ whole genome shotgun (WGS) entry which is preliminary data.</text>
</comment>
<keyword evidence="6" id="KW-0347">Helicase</keyword>
<dbReference type="SMART" id="SM00487">
    <property type="entry name" value="DEXDc"/>
    <property type="match status" value="1"/>
</dbReference>
<feature type="domain" description="Helicase ATP-binding" evidence="4">
    <location>
        <begin position="260"/>
        <end position="430"/>
    </location>
</feature>
<dbReference type="GO" id="GO:0006281">
    <property type="term" value="P:DNA repair"/>
    <property type="evidence" value="ECO:0007669"/>
    <property type="project" value="TreeGrafter"/>
</dbReference>
<keyword evidence="6" id="KW-0547">Nucleotide-binding</keyword>
<dbReference type="AlphaFoldDB" id="A0A2N4U4S5"/>
<protein>
    <submittedName>
        <fullName evidence="6">ATP-dependent helicase</fullName>
    </submittedName>
</protein>
<accession>A0A2N4U4S5</accession>
<dbReference type="PROSITE" id="PS50035">
    <property type="entry name" value="PLD"/>
    <property type="match status" value="1"/>
</dbReference>
<dbReference type="SUPFAM" id="SSF56024">
    <property type="entry name" value="Phospholipase D/nuclease"/>
    <property type="match status" value="1"/>
</dbReference>
<dbReference type="Pfam" id="PF13091">
    <property type="entry name" value="PLDc_2"/>
    <property type="match status" value="1"/>
</dbReference>
<dbReference type="GO" id="GO:0006793">
    <property type="term" value="P:phosphorus metabolic process"/>
    <property type="evidence" value="ECO:0007669"/>
    <property type="project" value="UniProtKB-ARBA"/>
</dbReference>
<dbReference type="Pfam" id="PF00271">
    <property type="entry name" value="Helicase_C"/>
    <property type="match status" value="1"/>
</dbReference>
<dbReference type="Gene3D" id="3.40.50.10810">
    <property type="entry name" value="Tandem AAA-ATPase domain"/>
    <property type="match status" value="1"/>
</dbReference>
<dbReference type="GO" id="GO:0005524">
    <property type="term" value="F:ATP binding"/>
    <property type="evidence" value="ECO:0007669"/>
    <property type="project" value="InterPro"/>
</dbReference>
<name>A0A2N4U4S5_9BURK</name>
<dbReference type="CDD" id="cd18793">
    <property type="entry name" value="SF2_C_SNF"/>
    <property type="match status" value="1"/>
</dbReference>
<feature type="domain" description="Helicase C-terminal" evidence="5">
    <location>
        <begin position="695"/>
        <end position="888"/>
    </location>
</feature>
<dbReference type="InterPro" id="IPR027417">
    <property type="entry name" value="P-loop_NTPase"/>
</dbReference>
<dbReference type="InterPro" id="IPR001650">
    <property type="entry name" value="Helicase_C-like"/>
</dbReference>
<dbReference type="GO" id="GO:0031297">
    <property type="term" value="P:replication fork processing"/>
    <property type="evidence" value="ECO:0007669"/>
    <property type="project" value="TreeGrafter"/>
</dbReference>
<dbReference type="Pfam" id="PF00176">
    <property type="entry name" value="SNF2-rel_dom"/>
    <property type="match status" value="1"/>
</dbReference>
<evidence type="ECO:0000313" key="6">
    <source>
        <dbReference type="EMBL" id="PLC50028.1"/>
    </source>
</evidence>
<dbReference type="EMBL" id="PDNW01000007">
    <property type="protein sequence ID" value="PLC50028.1"/>
    <property type="molecule type" value="Genomic_DNA"/>
</dbReference>
<dbReference type="InterPro" id="IPR038718">
    <property type="entry name" value="SNF2-like_sf"/>
</dbReference>
<dbReference type="Proteomes" id="UP000234190">
    <property type="component" value="Unassembled WGS sequence"/>
</dbReference>
<dbReference type="PROSITE" id="PS51192">
    <property type="entry name" value="HELICASE_ATP_BIND_1"/>
    <property type="match status" value="1"/>
</dbReference>
<sequence length="1104" mass="126258">MSTQRNIISHGIRDNHTRGKVADFLAEKMAAGSRLSVVSAYFTIYAYDALSSQLDEINHLNFLFGEPRFIASLDPDKTDKKAFKIEDEGLELANRLQQKEIARRCAAWLRDKVDIRSVRQANLLHGKLYHIDDGRREHALLGSSNFTRRGLGLSDTPNIELNLVVDGDRDRADLKQWFDEIWGDEKLVADVKADVLGYLEQLYVDHAPEFVYFKTLYHVFERFLSGQEADAALFDQTAIIDTDIWKALFDFQKDGVKGAIHKINQHNGCILADSVGLGKTYSALAVIKYYELRNHRVLVLCPKKLRDNWTVYLAQNNSELNPFLKDRFAYTVLSHTDLSRDSGRVNGIDLATLNWGNFDLIVVDESHNFRNNTKGKRDEDGNLIKKSRYERLMDDIIRSGVKTKVLLLSATPVNNDLKDLRNQIYFVTEGRDTAFSQSFGINSIKDTLTVAQKTFMEWARRSGERDARDLMERLSAGFFTLLDELTIARSRKHIQKYYKSSMAQIGQFPKRRKPESVFSEIDLKGRFLSYDKLNDEIDNYQLSIFKPSKYVLEAFKAQYEDHRVQNFSQENREKFLIGMMKVNFLKRLESSVRAFAITMERTVSKIEDLEERLKQFLQHQAEMAEDIQPDFFAEPAEEDEELAQAFQAGTKLKYRMEHMDVASWLADLATDKQQLSLLADAAQAVDAARDAKLAELKRLIEHKVRHPSTNTLGEGNRKVIVFCAFADTAAYLYEELEDWARNTLGIHIALVSGGARPNRSTFGQAEFTRILTNFAPRAKQRAKMKSMPQDGEIDLLIATDCISEGQNLQDCDYLINYDIHWNPVRIIQRFGRIDRIGSLNPAIQLVNFWPTPDLNKYINLKNRVEARMALVDIAATAEDNILQAEDLEDLIKQDMRYRDKQMLRLKDEVLDLEDFNESVALGEFTLDDFRIELATYIEANREKLEEAPYGLYAVVPPHAEYSAIKPGIIYCLKQRIDAAGNEAVNPLQPYFLIYIRSDGEVRYNFTAPKQVLEIFRAVCQGQNEPHAKLCKLFDKETVHGQDMSRYSGLLDKAVAAIAAQFGRKNAGNLFSGRGGKLADAAKQIQQTNDFDLITWLVIKDVNNV</sequence>
<evidence type="ECO:0000259" key="5">
    <source>
        <dbReference type="PROSITE" id="PS51194"/>
    </source>
</evidence>
<dbReference type="PANTHER" id="PTHR45766">
    <property type="entry name" value="DNA ANNEALING HELICASE AND ENDONUCLEASE ZRANB3 FAMILY MEMBER"/>
    <property type="match status" value="1"/>
</dbReference>
<reference evidence="6 7" key="1">
    <citation type="submission" date="2017-10" db="EMBL/GenBank/DDBJ databases">
        <title>Two draft genome sequences of Pusillimonas sp. strains isolated from a nitrate- and radionuclide-contaminated groundwater in Russia.</title>
        <authorList>
            <person name="Grouzdev D.S."/>
            <person name="Tourova T.P."/>
            <person name="Goeva M.A."/>
            <person name="Babich T.L."/>
            <person name="Sokolova D.S."/>
            <person name="Abdullin R."/>
            <person name="Poltaraus A.B."/>
            <person name="Toshchakov S.V."/>
            <person name="Nazina T.N."/>
        </authorList>
    </citation>
    <scope>NUCLEOTIDE SEQUENCE [LARGE SCALE GENOMIC DNA]</scope>
    <source>
        <strain evidence="6 7">JR1/69-3-13</strain>
    </source>
</reference>
<dbReference type="SMART" id="SM00490">
    <property type="entry name" value="HELICc"/>
    <property type="match status" value="1"/>
</dbReference>
<keyword evidence="1" id="KW-0378">Hydrolase</keyword>
<proteinExistence type="predicted"/>
<feature type="domain" description="PLD phosphodiesterase" evidence="3">
    <location>
        <begin position="120"/>
        <end position="150"/>
    </location>
</feature>
<dbReference type="PROSITE" id="PS51194">
    <property type="entry name" value="HELICASE_CTER"/>
    <property type="match status" value="1"/>
</dbReference>
<dbReference type="InterPro" id="IPR000330">
    <property type="entry name" value="SNF2_N"/>
</dbReference>
<organism evidence="6 7">
    <name type="scientific">Pollutimonas subterranea</name>
    <dbReference type="NCBI Taxonomy" id="2045210"/>
    <lineage>
        <taxon>Bacteria</taxon>
        <taxon>Pseudomonadati</taxon>
        <taxon>Pseudomonadota</taxon>
        <taxon>Betaproteobacteria</taxon>
        <taxon>Burkholderiales</taxon>
        <taxon>Alcaligenaceae</taxon>
        <taxon>Pollutimonas</taxon>
    </lineage>
</organism>
<keyword evidence="7" id="KW-1185">Reference proteome</keyword>
<dbReference type="SUPFAM" id="SSF52540">
    <property type="entry name" value="P-loop containing nucleoside triphosphate hydrolases"/>
    <property type="match status" value="1"/>
</dbReference>
<keyword evidence="6" id="KW-0067">ATP-binding</keyword>
<evidence type="ECO:0000256" key="2">
    <source>
        <dbReference type="SAM" id="Coils"/>
    </source>
</evidence>
<evidence type="ECO:0000256" key="1">
    <source>
        <dbReference type="ARBA" id="ARBA00022801"/>
    </source>
</evidence>
<evidence type="ECO:0000259" key="4">
    <source>
        <dbReference type="PROSITE" id="PS51192"/>
    </source>
</evidence>
<gene>
    <name evidence="6" type="ORF">CR159_10380</name>
</gene>
<evidence type="ECO:0000313" key="7">
    <source>
        <dbReference type="Proteomes" id="UP000234190"/>
    </source>
</evidence>
<dbReference type="InterPro" id="IPR001736">
    <property type="entry name" value="PLipase_D/transphosphatidylase"/>
</dbReference>
<dbReference type="InterPro" id="IPR049730">
    <property type="entry name" value="SNF2/RAD54-like_C"/>
</dbReference>
<dbReference type="RefSeq" id="WP_102073882.1">
    <property type="nucleotide sequence ID" value="NZ_PDNW01000007.1"/>
</dbReference>
<dbReference type="GO" id="GO:0004386">
    <property type="term" value="F:helicase activity"/>
    <property type="evidence" value="ECO:0007669"/>
    <property type="project" value="UniProtKB-KW"/>
</dbReference>
<evidence type="ECO:0000259" key="3">
    <source>
        <dbReference type="PROSITE" id="PS50035"/>
    </source>
</evidence>
<dbReference type="InterPro" id="IPR025202">
    <property type="entry name" value="PLD-like_dom"/>
</dbReference>
<dbReference type="GO" id="GO:0016787">
    <property type="term" value="F:hydrolase activity"/>
    <property type="evidence" value="ECO:0007669"/>
    <property type="project" value="UniProtKB-KW"/>
</dbReference>
<feature type="coiled-coil region" evidence="2">
    <location>
        <begin position="599"/>
        <end position="626"/>
    </location>
</feature>
<keyword evidence="2" id="KW-0175">Coiled coil</keyword>
<dbReference type="Gene3D" id="3.40.50.300">
    <property type="entry name" value="P-loop containing nucleotide triphosphate hydrolases"/>
    <property type="match status" value="1"/>
</dbReference>
<dbReference type="InterPro" id="IPR014001">
    <property type="entry name" value="Helicase_ATP-bd"/>
</dbReference>
<dbReference type="PANTHER" id="PTHR45766:SF6">
    <property type="entry name" value="SWI_SNF-RELATED MATRIX-ASSOCIATED ACTIN-DEPENDENT REGULATOR OF CHROMATIN SUBFAMILY A-LIKE PROTEIN 1"/>
    <property type="match status" value="1"/>
</dbReference>
<dbReference type="OrthoDB" id="9814088at2"/>
<dbReference type="Gene3D" id="3.30.870.10">
    <property type="entry name" value="Endonuclease Chain A"/>
    <property type="match status" value="1"/>
</dbReference>